<keyword evidence="11" id="KW-0443">Lipid metabolism</keyword>
<dbReference type="InterPro" id="IPR012677">
    <property type="entry name" value="Nucleotide-bd_a/b_plait_sf"/>
</dbReference>
<keyword evidence="7" id="KW-0677">Repeat</keyword>
<dbReference type="CDD" id="cd04015">
    <property type="entry name" value="C2_plant_PLD"/>
    <property type="match status" value="1"/>
</dbReference>
<comment type="cofactor">
    <cofactor evidence="2">
        <name>Ca(2+)</name>
        <dbReference type="ChEBI" id="CHEBI:29108"/>
    </cofactor>
</comment>
<feature type="compositionally biased region" description="Basic and acidic residues" evidence="13">
    <location>
        <begin position="243"/>
        <end position="262"/>
    </location>
</feature>
<dbReference type="Proteomes" id="UP000886595">
    <property type="component" value="Unassembled WGS sequence"/>
</dbReference>
<keyword evidence="18" id="KW-1185">Reference proteome</keyword>
<sequence length="1328" mass="152276">MADSPNEERDSRSPSPRKEQPRSRSRSRSMPRDRSRSRSLPRPISPSRNRGRSRSRSRGRSEIENPGTTLYVTGLSTRVTEKDLEAHFSKEGKVASCVLVLEPRTRESRGFAFVTMDTVKDAERCIKYLNHSVLEGRYITVERSRRKRPRTPTPGHYLGLKSSRDNDRDSRSSRGRHDDRDDSRRRRSPRRDFSPRDHGRRSPRGGGSSRRDRSYSPRGRSPERRSERRFLILTVLYSFSAVEKDRDSHSSLGKHDDRDDSWNRWSPKRHNSPPDERKSPRRDHPPRVGRRPAGRDYSPPDGRKSPRYDHSPRGGRSPERRRYQPQRFCWRQLRFCRKHSEVKITLLGLFASNLFGKRSTVLYRILLGFCIRGSRSPAPRKEQPRFESRPRLRSRSRSLPRDRSLAMSISPASRIRLVIAFSLWVSCVTVYTLCSFLSSYLCLHCFVDPAVFGLKTERLILMIRPLGLLLAMAEKVSDDVMLLHGDLDLKIVQARRLPNMDLFSDRMRRCFTACNSCAKPPEDDEDPRNRDGGDRNIRGHRKVITSDPYVTVVVPQATLARTRVLKNSQDPLWDEHFNISVAHPMPHLEFQVKDDDVFGAQIIGTAKIPVHQIASGQRISGWFPVLGASGKPPKKETALYVDMKFTPFHQIEAYRNGIAGDPDRRGVKRTYFPVRKGSKVRLYQDAHVMDGTLPEVGLDNGKVYKHGKCWEDICYAVSEAHHMIYIVGWSVFHKVRLVREPTRKLPRGGDLTLGELLKYKSEEGVRVLLLVWDDKTSHDKFGISTPGVMGTHDEETRKFFKHSSVICVLSPRYASSKLGLFKQQVVGTLFTHHQKCVLVDTQAVGNNRKITAFIGGIDLCDGRYDTPEHRILKDLDTVFKDDFHNPTFPAATKAPRQPWHDLHCRLDGPAAYDVLINFEQRWRKATRWKEFSLRLKGKTHWQDDALIRIGRISWILSPVFKFLKDGTSIVPEDDPVVYVSKEDDPENWHAQVFRSIDSGSVKGFPKYEDEAEAQNLECAKRLVVDKSIQTAYIQTIRSAQHFIYIENQYFLGSSYAWPNYKDAGADNLIPMELALKIVSKIRAKERFAVYVVIPLWPEGDPKSGPVQEILYWQSQTMQMMYDVIVRELKAVQSDAHPLDYLNFYCLGKREQLPENMPATNGSAVSDSYKFQRFMIYVHAKGMIVDDEYVLMGSANINQRSMAGTKDTEIAMGAYQPHHTWTNKGRHPRGQVYGYRMSLWAEHLGKTGDEFVEPSDLECVKNVNEIAEGNWKKFINTDFSELQGHLIKYPLQVDSDGKVSSLPDYDSFPDVGGKIIGAHSMALPDTLTT</sequence>
<feature type="domain" description="PLD phosphodiesterase" evidence="15">
    <location>
        <begin position="1173"/>
        <end position="1200"/>
    </location>
</feature>
<comment type="similarity">
    <text evidence="4">Belongs to the phospholipase D family. C2-PLD subfamily.</text>
</comment>
<keyword evidence="8" id="KW-0378">Hydrolase</keyword>
<dbReference type="SUPFAM" id="SSF54928">
    <property type="entry name" value="RNA-binding domain, RBD"/>
    <property type="match status" value="1"/>
</dbReference>
<organism evidence="17 18">
    <name type="scientific">Brassica carinata</name>
    <name type="common">Ethiopian mustard</name>
    <name type="synonym">Abyssinian cabbage</name>
    <dbReference type="NCBI Taxonomy" id="52824"/>
    <lineage>
        <taxon>Eukaryota</taxon>
        <taxon>Viridiplantae</taxon>
        <taxon>Streptophyta</taxon>
        <taxon>Embryophyta</taxon>
        <taxon>Tracheophyta</taxon>
        <taxon>Spermatophyta</taxon>
        <taxon>Magnoliopsida</taxon>
        <taxon>eudicotyledons</taxon>
        <taxon>Gunneridae</taxon>
        <taxon>Pentapetalae</taxon>
        <taxon>rosids</taxon>
        <taxon>malvids</taxon>
        <taxon>Brassicales</taxon>
        <taxon>Brassicaceae</taxon>
        <taxon>Brassiceae</taxon>
        <taxon>Brassica</taxon>
    </lineage>
</organism>
<dbReference type="SMART" id="SM00360">
    <property type="entry name" value="RRM"/>
    <property type="match status" value="1"/>
</dbReference>
<name>A0A8X7P1R6_BRACI</name>
<dbReference type="InterPro" id="IPR001736">
    <property type="entry name" value="PLipase_D/transphosphatidylase"/>
</dbReference>
<evidence type="ECO:0000313" key="17">
    <source>
        <dbReference type="EMBL" id="KAG2242682.1"/>
    </source>
</evidence>
<dbReference type="Pfam" id="PF12357">
    <property type="entry name" value="PLD_C"/>
    <property type="match status" value="1"/>
</dbReference>
<feature type="region of interest" description="Disordered" evidence="13">
    <location>
        <begin position="376"/>
        <end position="399"/>
    </location>
</feature>
<feature type="compositionally biased region" description="Basic and acidic residues" evidence="13">
    <location>
        <begin position="527"/>
        <end position="537"/>
    </location>
</feature>
<dbReference type="PANTHER" id="PTHR18896:SF86">
    <property type="entry name" value="PHOSPHOLIPASE D DELTA"/>
    <property type="match status" value="1"/>
</dbReference>
<dbReference type="GO" id="GO:0004630">
    <property type="term" value="F:phospholipase D activity"/>
    <property type="evidence" value="ECO:0007669"/>
    <property type="project" value="UniProtKB-EC"/>
</dbReference>
<evidence type="ECO:0000256" key="11">
    <source>
        <dbReference type="ARBA" id="ARBA00023098"/>
    </source>
</evidence>
<dbReference type="Pfam" id="PF00614">
    <property type="entry name" value="PLDc"/>
    <property type="match status" value="1"/>
</dbReference>
<dbReference type="Gene3D" id="2.60.40.150">
    <property type="entry name" value="C2 domain"/>
    <property type="match status" value="1"/>
</dbReference>
<keyword evidence="10" id="KW-0442">Lipid degradation</keyword>
<feature type="compositionally biased region" description="Basic and acidic residues" evidence="13">
    <location>
        <begin position="1"/>
        <end position="22"/>
    </location>
</feature>
<evidence type="ECO:0000256" key="7">
    <source>
        <dbReference type="ARBA" id="ARBA00022737"/>
    </source>
</evidence>
<comment type="subcellular location">
    <subcellularLocation>
        <location evidence="3">Membrane</location>
        <topology evidence="3">Peripheral membrane protein</topology>
    </subcellularLocation>
</comment>
<dbReference type="InterPro" id="IPR000504">
    <property type="entry name" value="RRM_dom"/>
</dbReference>
<dbReference type="PROSITE" id="PS50102">
    <property type="entry name" value="RRM"/>
    <property type="match status" value="1"/>
</dbReference>
<feature type="compositionally biased region" description="Basic and acidic residues" evidence="13">
    <location>
        <begin position="162"/>
        <end position="197"/>
    </location>
</feature>
<dbReference type="FunFam" id="3.30.870.10:FF:000025">
    <property type="entry name" value="Phospholipase D delta"/>
    <property type="match status" value="1"/>
</dbReference>
<dbReference type="InterPro" id="IPR035979">
    <property type="entry name" value="RBD_domain_sf"/>
</dbReference>
<evidence type="ECO:0000256" key="2">
    <source>
        <dbReference type="ARBA" id="ARBA00001913"/>
    </source>
</evidence>
<gene>
    <name evidence="17" type="ORF">Bca52824_095474</name>
</gene>
<evidence type="ECO:0000256" key="10">
    <source>
        <dbReference type="ARBA" id="ARBA00022963"/>
    </source>
</evidence>
<dbReference type="PROSITE" id="PS50004">
    <property type="entry name" value="C2"/>
    <property type="match status" value="1"/>
</dbReference>
<dbReference type="Pfam" id="PF00168">
    <property type="entry name" value="C2"/>
    <property type="match status" value="1"/>
</dbReference>
<feature type="compositionally biased region" description="Basic and acidic residues" evidence="13">
    <location>
        <begin position="272"/>
        <end position="286"/>
    </location>
</feature>
<dbReference type="OrthoDB" id="14911at2759"/>
<dbReference type="EC" id="3.1.4.4" evidence="5"/>
<dbReference type="InterPro" id="IPR000008">
    <property type="entry name" value="C2_dom"/>
</dbReference>
<dbReference type="InterPro" id="IPR024632">
    <property type="entry name" value="PLipase_D_C"/>
</dbReference>
<evidence type="ECO:0000256" key="12">
    <source>
        <dbReference type="PROSITE-ProRule" id="PRU00176"/>
    </source>
</evidence>
<evidence type="ECO:0000259" key="14">
    <source>
        <dbReference type="PROSITE" id="PS50004"/>
    </source>
</evidence>
<proteinExistence type="inferred from homology"/>
<keyword evidence="12" id="KW-0694">RNA-binding</keyword>
<evidence type="ECO:0000256" key="4">
    <source>
        <dbReference type="ARBA" id="ARBA00010683"/>
    </source>
</evidence>
<dbReference type="FunFam" id="3.30.870.10:FF:000027">
    <property type="entry name" value="Phospholipase D"/>
    <property type="match status" value="1"/>
</dbReference>
<evidence type="ECO:0000259" key="15">
    <source>
        <dbReference type="PROSITE" id="PS50035"/>
    </source>
</evidence>
<feature type="compositionally biased region" description="Basic and acidic residues" evidence="13">
    <location>
        <begin position="209"/>
        <end position="226"/>
    </location>
</feature>
<dbReference type="SMART" id="SM00239">
    <property type="entry name" value="C2"/>
    <property type="match status" value="1"/>
</dbReference>
<protein>
    <recommendedName>
        <fullName evidence="5">phospholipase D</fullName>
        <ecNumber evidence="5">3.1.4.4</ecNumber>
    </recommendedName>
</protein>
<comment type="catalytic activity">
    <reaction evidence="1">
        <text>a 1,2-diacyl-sn-glycero-3-phosphocholine + H2O = a 1,2-diacyl-sn-glycero-3-phosphate + choline + H(+)</text>
        <dbReference type="Rhea" id="RHEA:14445"/>
        <dbReference type="ChEBI" id="CHEBI:15354"/>
        <dbReference type="ChEBI" id="CHEBI:15377"/>
        <dbReference type="ChEBI" id="CHEBI:15378"/>
        <dbReference type="ChEBI" id="CHEBI:57643"/>
        <dbReference type="ChEBI" id="CHEBI:58608"/>
        <dbReference type="EC" id="3.1.4.4"/>
    </reaction>
</comment>
<keyword evidence="6" id="KW-0479">Metal-binding</keyword>
<comment type="caution">
    <text evidence="17">The sequence shown here is derived from an EMBL/GenBank/DDBJ whole genome shotgun (WGS) entry which is preliminary data.</text>
</comment>
<dbReference type="SUPFAM" id="SSF49562">
    <property type="entry name" value="C2 domain (Calcium/lipid-binding domain, CaLB)"/>
    <property type="match status" value="1"/>
</dbReference>
<dbReference type="GO" id="GO:0046872">
    <property type="term" value="F:metal ion binding"/>
    <property type="evidence" value="ECO:0007669"/>
    <property type="project" value="UniProtKB-KW"/>
</dbReference>
<dbReference type="SMART" id="SM00155">
    <property type="entry name" value="PLDc"/>
    <property type="match status" value="2"/>
</dbReference>
<feature type="region of interest" description="Disordered" evidence="13">
    <location>
        <begin position="519"/>
        <end position="539"/>
    </location>
</feature>
<dbReference type="SUPFAM" id="SSF56024">
    <property type="entry name" value="Phospholipase D/nuclease"/>
    <property type="match status" value="2"/>
</dbReference>
<dbReference type="Pfam" id="PF00076">
    <property type="entry name" value="RRM_1"/>
    <property type="match status" value="1"/>
</dbReference>
<evidence type="ECO:0000256" key="1">
    <source>
        <dbReference type="ARBA" id="ARBA00000798"/>
    </source>
</evidence>
<dbReference type="EMBL" id="JAAMPC010000389">
    <property type="protein sequence ID" value="KAG2242682.1"/>
    <property type="molecule type" value="Genomic_DNA"/>
</dbReference>
<feature type="domain" description="PLD phosphodiesterase" evidence="15">
    <location>
        <begin position="828"/>
        <end position="863"/>
    </location>
</feature>
<evidence type="ECO:0000259" key="16">
    <source>
        <dbReference type="PROSITE" id="PS50102"/>
    </source>
</evidence>
<dbReference type="GO" id="GO:0009395">
    <property type="term" value="P:phospholipid catabolic process"/>
    <property type="evidence" value="ECO:0007669"/>
    <property type="project" value="TreeGrafter"/>
</dbReference>
<evidence type="ECO:0000256" key="3">
    <source>
        <dbReference type="ARBA" id="ARBA00004170"/>
    </source>
</evidence>
<feature type="compositionally biased region" description="Basic and acidic residues" evidence="13">
    <location>
        <begin position="379"/>
        <end position="390"/>
    </location>
</feature>
<reference evidence="17 18" key="1">
    <citation type="submission" date="2020-02" db="EMBL/GenBank/DDBJ databases">
        <authorList>
            <person name="Ma Q."/>
            <person name="Huang Y."/>
            <person name="Song X."/>
            <person name="Pei D."/>
        </authorList>
    </citation>
    <scope>NUCLEOTIDE SEQUENCE [LARGE SCALE GENOMIC DNA]</scope>
    <source>
        <strain evidence="17">Sxm20200214</strain>
        <tissue evidence="17">Leaf</tissue>
    </source>
</reference>
<feature type="region of interest" description="Disordered" evidence="13">
    <location>
        <begin position="1"/>
        <end position="67"/>
    </location>
</feature>
<dbReference type="GO" id="GO:0005886">
    <property type="term" value="C:plasma membrane"/>
    <property type="evidence" value="ECO:0007669"/>
    <property type="project" value="TreeGrafter"/>
</dbReference>
<evidence type="ECO:0000256" key="5">
    <source>
        <dbReference type="ARBA" id="ARBA00012027"/>
    </source>
</evidence>
<evidence type="ECO:0000256" key="13">
    <source>
        <dbReference type="SAM" id="MobiDB-lite"/>
    </source>
</evidence>
<evidence type="ECO:0000256" key="6">
    <source>
        <dbReference type="ARBA" id="ARBA00022723"/>
    </source>
</evidence>
<dbReference type="CDD" id="cd00590">
    <property type="entry name" value="RRM_SF"/>
    <property type="match status" value="1"/>
</dbReference>
<dbReference type="Gene3D" id="3.30.70.330">
    <property type="match status" value="1"/>
</dbReference>
<dbReference type="PROSITE" id="PS50035">
    <property type="entry name" value="PLD"/>
    <property type="match status" value="2"/>
</dbReference>
<dbReference type="Gene3D" id="3.30.870.10">
    <property type="entry name" value="Endonuclease Chain A"/>
    <property type="match status" value="2"/>
</dbReference>
<dbReference type="FunFam" id="3.30.70.330:FF:000464">
    <property type="entry name" value="RNA-binding (RRM/RBD/RNP motifs) family protein"/>
    <property type="match status" value="1"/>
</dbReference>
<feature type="region of interest" description="Disordered" evidence="13">
    <location>
        <begin position="243"/>
        <end position="321"/>
    </location>
</feature>
<feature type="compositionally biased region" description="Basic and acidic residues" evidence="13">
    <location>
        <begin position="301"/>
        <end position="321"/>
    </location>
</feature>
<accession>A0A8X7P1R6</accession>
<dbReference type="InterPro" id="IPR035892">
    <property type="entry name" value="C2_domain_sf"/>
</dbReference>
<feature type="domain" description="RRM" evidence="16">
    <location>
        <begin position="68"/>
        <end position="146"/>
    </location>
</feature>
<evidence type="ECO:0000256" key="9">
    <source>
        <dbReference type="ARBA" id="ARBA00022837"/>
    </source>
</evidence>
<feature type="domain" description="C2" evidence="14">
    <location>
        <begin position="465"/>
        <end position="623"/>
    </location>
</feature>
<keyword evidence="9" id="KW-0106">Calcium</keyword>
<dbReference type="GO" id="GO:0003723">
    <property type="term" value="F:RNA binding"/>
    <property type="evidence" value="ECO:0007669"/>
    <property type="project" value="UniProtKB-UniRule"/>
</dbReference>
<feature type="region of interest" description="Disordered" evidence="13">
    <location>
        <begin position="143"/>
        <end position="226"/>
    </location>
</feature>
<evidence type="ECO:0000313" key="18">
    <source>
        <dbReference type="Proteomes" id="UP000886595"/>
    </source>
</evidence>
<feature type="compositionally biased region" description="Basic residues" evidence="13">
    <location>
        <begin position="49"/>
        <end position="58"/>
    </location>
</feature>
<evidence type="ECO:0000256" key="8">
    <source>
        <dbReference type="ARBA" id="ARBA00022801"/>
    </source>
</evidence>
<dbReference type="InterPro" id="IPR015679">
    <property type="entry name" value="PLipase_D_fam"/>
</dbReference>
<dbReference type="PANTHER" id="PTHR18896">
    <property type="entry name" value="PHOSPHOLIPASE D"/>
    <property type="match status" value="1"/>
</dbReference>